<dbReference type="Proteomes" id="UP000215914">
    <property type="component" value="Unassembled WGS sequence"/>
</dbReference>
<gene>
    <name evidence="1" type="ORF">HanXRQr2_Chr00c043g0833391</name>
</gene>
<reference evidence="1" key="2">
    <citation type="submission" date="2020-06" db="EMBL/GenBank/DDBJ databases">
        <title>Helianthus annuus Genome sequencing and assembly Release 2.</title>
        <authorList>
            <person name="Gouzy J."/>
            <person name="Langlade N."/>
            <person name="Munos S."/>
        </authorList>
    </citation>
    <scope>NUCLEOTIDE SEQUENCE</scope>
    <source>
        <tissue evidence="1">Leaves</tissue>
    </source>
</reference>
<accession>A0A9K3JZH6</accession>
<keyword evidence="2" id="KW-1185">Reference proteome</keyword>
<proteinExistence type="predicted"/>
<dbReference type="AlphaFoldDB" id="A0A9K3JZH6"/>
<evidence type="ECO:0000313" key="2">
    <source>
        <dbReference type="Proteomes" id="UP000215914"/>
    </source>
</evidence>
<evidence type="ECO:0000313" key="1">
    <source>
        <dbReference type="EMBL" id="KAF5824221.1"/>
    </source>
</evidence>
<dbReference type="EMBL" id="MNCJ02000043">
    <property type="protein sequence ID" value="KAF5824221.1"/>
    <property type="molecule type" value="Genomic_DNA"/>
</dbReference>
<organism evidence="1 2">
    <name type="scientific">Helianthus annuus</name>
    <name type="common">Common sunflower</name>
    <dbReference type="NCBI Taxonomy" id="4232"/>
    <lineage>
        <taxon>Eukaryota</taxon>
        <taxon>Viridiplantae</taxon>
        <taxon>Streptophyta</taxon>
        <taxon>Embryophyta</taxon>
        <taxon>Tracheophyta</taxon>
        <taxon>Spermatophyta</taxon>
        <taxon>Magnoliopsida</taxon>
        <taxon>eudicotyledons</taxon>
        <taxon>Gunneridae</taxon>
        <taxon>Pentapetalae</taxon>
        <taxon>asterids</taxon>
        <taxon>campanulids</taxon>
        <taxon>Asterales</taxon>
        <taxon>Asteraceae</taxon>
        <taxon>Asteroideae</taxon>
        <taxon>Heliantheae alliance</taxon>
        <taxon>Heliantheae</taxon>
        <taxon>Helianthus</taxon>
    </lineage>
</organism>
<sequence>MGGGRSERWAATRDSGFEFNRFRLESGSGLVIGAPARLTTATSLGLGSVESGGSGSSLDLFRFSFRSLVRVPFDLSPLRSSYGSGLRSTAQFWLGIGVYVGSESSLFRVTSVFHPPNLLRSSTLG</sequence>
<comment type="caution">
    <text evidence="1">The sequence shown here is derived from an EMBL/GenBank/DDBJ whole genome shotgun (WGS) entry which is preliminary data.</text>
</comment>
<name>A0A9K3JZH6_HELAN</name>
<reference evidence="1" key="1">
    <citation type="journal article" date="2017" name="Nature">
        <title>The sunflower genome provides insights into oil metabolism, flowering and Asterid evolution.</title>
        <authorList>
            <person name="Badouin H."/>
            <person name="Gouzy J."/>
            <person name="Grassa C.J."/>
            <person name="Murat F."/>
            <person name="Staton S.E."/>
            <person name="Cottret L."/>
            <person name="Lelandais-Briere C."/>
            <person name="Owens G.L."/>
            <person name="Carrere S."/>
            <person name="Mayjonade B."/>
            <person name="Legrand L."/>
            <person name="Gill N."/>
            <person name="Kane N.C."/>
            <person name="Bowers J.E."/>
            <person name="Hubner S."/>
            <person name="Bellec A."/>
            <person name="Berard A."/>
            <person name="Berges H."/>
            <person name="Blanchet N."/>
            <person name="Boniface M.C."/>
            <person name="Brunel D."/>
            <person name="Catrice O."/>
            <person name="Chaidir N."/>
            <person name="Claudel C."/>
            <person name="Donnadieu C."/>
            <person name="Faraut T."/>
            <person name="Fievet G."/>
            <person name="Helmstetter N."/>
            <person name="King M."/>
            <person name="Knapp S.J."/>
            <person name="Lai Z."/>
            <person name="Le Paslier M.C."/>
            <person name="Lippi Y."/>
            <person name="Lorenzon L."/>
            <person name="Mandel J.R."/>
            <person name="Marage G."/>
            <person name="Marchand G."/>
            <person name="Marquand E."/>
            <person name="Bret-Mestries E."/>
            <person name="Morien E."/>
            <person name="Nambeesan S."/>
            <person name="Nguyen T."/>
            <person name="Pegot-Espagnet P."/>
            <person name="Pouilly N."/>
            <person name="Raftis F."/>
            <person name="Sallet E."/>
            <person name="Schiex T."/>
            <person name="Thomas J."/>
            <person name="Vandecasteele C."/>
            <person name="Vares D."/>
            <person name="Vear F."/>
            <person name="Vautrin S."/>
            <person name="Crespi M."/>
            <person name="Mangin B."/>
            <person name="Burke J.M."/>
            <person name="Salse J."/>
            <person name="Munos S."/>
            <person name="Vincourt P."/>
            <person name="Rieseberg L.H."/>
            <person name="Langlade N.B."/>
        </authorList>
    </citation>
    <scope>NUCLEOTIDE SEQUENCE</scope>
    <source>
        <tissue evidence="1">Leaves</tissue>
    </source>
</reference>
<protein>
    <submittedName>
        <fullName evidence="1">Uncharacterized protein</fullName>
    </submittedName>
</protein>